<dbReference type="CDD" id="cd01129">
    <property type="entry name" value="PulE-GspE-like"/>
    <property type="match status" value="1"/>
</dbReference>
<dbReference type="InterPro" id="IPR007831">
    <property type="entry name" value="T2SS_GspE_N"/>
</dbReference>
<dbReference type="GO" id="GO:0005524">
    <property type="term" value="F:ATP binding"/>
    <property type="evidence" value="ECO:0007669"/>
    <property type="project" value="UniProtKB-KW"/>
</dbReference>
<dbReference type="PANTHER" id="PTHR30258:SF1">
    <property type="entry name" value="PROTEIN TRANSPORT PROTEIN HOFB HOMOLOG"/>
    <property type="match status" value="1"/>
</dbReference>
<dbReference type="InterPro" id="IPR029016">
    <property type="entry name" value="GAF-like_dom_sf"/>
</dbReference>
<dbReference type="Pfam" id="PF00437">
    <property type="entry name" value="T2SSE"/>
    <property type="match status" value="1"/>
</dbReference>
<sequence length="761" mass="86349">MKYKDLYKREKKINEITISLNQAENLMEIMSHLKDQLLEVFDCERITVYAVDVATKELFSYFKTGRTPDEIRVPLNKMSIAGYVATTGKIINIKDVYQNNYQIDYPGLHFDASWDLESGFRTRSVLAAPLVIKEKYLQGVVQLLNKRSHLGFSDEDVNLLKHISKGLAVAIYNQKRIHRKINKFDYLLQKNIISCDELNRAIALARSNTDAIKKDVSYVLLHEFGVDKSELGKALSRFYDTEFIEFSDQIIISSELLQGLNVKYLKKRFWIPLKKEGKTVTVLVDDPFDLEKRNEIRCAGLGRDIKLVVGIREDILRFIECSAGDVPSFERSSIDSFLEEMDEGGIEFESDNTPSEEDLLNEDAPAVVKLVTRIIKDAYDQGVSDIHIEPYPGKMPTEVRFRRDGVCYKYLDIPSTHTRAVVNRIKIMSNLDISEKRLPQSGKIKLRYGSKDIELRVEITPTVCGLEDAVMRILSAGKPIPLEKMNFSPRNLEKLLNIIQKPYGIILVVGPTGSGKTTTLHSILGHLNKPEKKIWTAEDPVEITQHGLRQVQVKPQIGYTFAAAMRSFLRGDPDIIMVGEMRDEETAHIALEASLTGHLVLSTLHTNSAPETITRLLDMGVNTLNFADAILGILAQRLVRTLCPSCKRPYHPTKEEFALIKAEYGHDYFDELDISYDDDFRLMGAGGCPKCNNTGYRGRIAIHELLVGSREIKRLIVEKAPVERLLEQGIKEGMRTLKQDGIYKIIQGYTDMVNVRKVCLV</sequence>
<dbReference type="OrthoDB" id="9805147at2"/>
<dbReference type="PATRIC" id="fig|1156395.6.peg.1296"/>
<name>A0A1B9F5H5_9BACT</name>
<dbReference type="GO" id="GO:0005886">
    <property type="term" value="C:plasma membrane"/>
    <property type="evidence" value="ECO:0007669"/>
    <property type="project" value="TreeGrafter"/>
</dbReference>
<dbReference type="SMART" id="SM00065">
    <property type="entry name" value="GAF"/>
    <property type="match status" value="1"/>
</dbReference>
<dbReference type="SUPFAM" id="SSF52540">
    <property type="entry name" value="P-loop containing nucleoside triphosphate hydrolases"/>
    <property type="match status" value="1"/>
</dbReference>
<dbReference type="SUPFAM" id="SSF160246">
    <property type="entry name" value="EspE N-terminal domain-like"/>
    <property type="match status" value="1"/>
</dbReference>
<organism evidence="5 6">
    <name type="scientific">Dissulfuribacter thermophilus</name>
    <dbReference type="NCBI Taxonomy" id="1156395"/>
    <lineage>
        <taxon>Bacteria</taxon>
        <taxon>Pseudomonadati</taxon>
        <taxon>Thermodesulfobacteriota</taxon>
        <taxon>Dissulfuribacteria</taxon>
        <taxon>Dissulfuribacterales</taxon>
        <taxon>Dissulfuribacteraceae</taxon>
        <taxon>Dissulfuribacter</taxon>
    </lineage>
</organism>
<keyword evidence="3" id="KW-0067">ATP-binding</keyword>
<dbReference type="Pfam" id="PF05157">
    <property type="entry name" value="MshEN"/>
    <property type="match status" value="1"/>
</dbReference>
<keyword evidence="6" id="KW-1185">Reference proteome</keyword>
<dbReference type="InterPro" id="IPR027417">
    <property type="entry name" value="P-loop_NTPase"/>
</dbReference>
<dbReference type="InterPro" id="IPR003593">
    <property type="entry name" value="AAA+_ATPase"/>
</dbReference>
<dbReference type="PROSITE" id="PS00662">
    <property type="entry name" value="T2SP_E"/>
    <property type="match status" value="1"/>
</dbReference>
<dbReference type="SMART" id="SM00382">
    <property type="entry name" value="AAA"/>
    <property type="match status" value="1"/>
</dbReference>
<dbReference type="InterPro" id="IPR003018">
    <property type="entry name" value="GAF"/>
</dbReference>
<dbReference type="AlphaFoldDB" id="A0A1B9F5H5"/>
<dbReference type="Pfam" id="PF01590">
    <property type="entry name" value="GAF"/>
    <property type="match status" value="1"/>
</dbReference>
<dbReference type="RefSeq" id="WP_067617827.1">
    <property type="nucleotide sequence ID" value="NZ_MAGO01000006.1"/>
</dbReference>
<proteinExistence type="inferred from homology"/>
<evidence type="ECO:0000256" key="1">
    <source>
        <dbReference type="ARBA" id="ARBA00006611"/>
    </source>
</evidence>
<evidence type="ECO:0000256" key="3">
    <source>
        <dbReference type="ARBA" id="ARBA00022840"/>
    </source>
</evidence>
<comment type="similarity">
    <text evidence="1">Belongs to the GSP E family.</text>
</comment>
<evidence type="ECO:0000259" key="4">
    <source>
        <dbReference type="PROSITE" id="PS00662"/>
    </source>
</evidence>
<dbReference type="Gene3D" id="3.40.50.300">
    <property type="entry name" value="P-loop containing nucleotide triphosphate hydrolases"/>
    <property type="match status" value="1"/>
</dbReference>
<dbReference type="InterPro" id="IPR001482">
    <property type="entry name" value="T2SS/T4SS_dom"/>
</dbReference>
<dbReference type="Gene3D" id="3.30.300.160">
    <property type="entry name" value="Type II secretion system, protein E, N-terminal domain"/>
    <property type="match status" value="1"/>
</dbReference>
<gene>
    <name evidence="5" type="ORF">DBT_1282</name>
</gene>
<dbReference type="PANTHER" id="PTHR30258">
    <property type="entry name" value="TYPE II SECRETION SYSTEM PROTEIN GSPE-RELATED"/>
    <property type="match status" value="1"/>
</dbReference>
<comment type="caution">
    <text evidence="5">The sequence shown here is derived from an EMBL/GenBank/DDBJ whole genome shotgun (WGS) entry which is preliminary data.</text>
</comment>
<keyword evidence="2" id="KW-0547">Nucleotide-binding</keyword>
<evidence type="ECO:0000313" key="6">
    <source>
        <dbReference type="Proteomes" id="UP000093080"/>
    </source>
</evidence>
<dbReference type="InterPro" id="IPR037257">
    <property type="entry name" value="T2SS_E_N_sf"/>
</dbReference>
<dbReference type="EMBL" id="MAGO01000006">
    <property type="protein sequence ID" value="OCC15162.1"/>
    <property type="molecule type" value="Genomic_DNA"/>
</dbReference>
<dbReference type="Proteomes" id="UP000093080">
    <property type="component" value="Unassembled WGS sequence"/>
</dbReference>
<dbReference type="GO" id="GO:0016887">
    <property type="term" value="F:ATP hydrolysis activity"/>
    <property type="evidence" value="ECO:0007669"/>
    <property type="project" value="TreeGrafter"/>
</dbReference>
<reference evidence="5 6" key="1">
    <citation type="submission" date="2016-06" db="EMBL/GenBank/DDBJ databases">
        <title>Respiratory ammonification of nitrate coupled to the oxidation of elemental sulfur in deep-sea autotrophic thermophilic bacteria.</title>
        <authorList>
            <person name="Slobodkina G.B."/>
            <person name="Mardanov A.V."/>
            <person name="Ravin N.V."/>
            <person name="Frolova A.A."/>
            <person name="Viryasiv M.B."/>
            <person name="Chernyh N.A."/>
            <person name="Bonch-Osmolovskaya E.A."/>
            <person name="Slobodkin A.I."/>
        </authorList>
    </citation>
    <scope>NUCLEOTIDE SEQUENCE [LARGE SCALE GENOMIC DNA]</scope>
    <source>
        <strain evidence="5 6">S69</strain>
    </source>
</reference>
<protein>
    <submittedName>
        <fullName evidence="5">Type II secretory pathway, ATPase PulE/Tfp pilus assembly pathway, ATPase PilB</fullName>
    </submittedName>
</protein>
<dbReference type="Gene3D" id="3.30.450.90">
    <property type="match status" value="1"/>
</dbReference>
<evidence type="ECO:0000313" key="5">
    <source>
        <dbReference type="EMBL" id="OCC15162.1"/>
    </source>
</evidence>
<accession>A0A1B9F5H5</accession>
<dbReference type="SUPFAM" id="SSF55781">
    <property type="entry name" value="GAF domain-like"/>
    <property type="match status" value="1"/>
</dbReference>
<dbReference type="Gene3D" id="3.30.450.40">
    <property type="match status" value="1"/>
</dbReference>
<evidence type="ECO:0000256" key="2">
    <source>
        <dbReference type="ARBA" id="ARBA00022741"/>
    </source>
</evidence>
<feature type="domain" description="Bacterial type II secretion system protein E" evidence="4">
    <location>
        <begin position="569"/>
        <end position="583"/>
    </location>
</feature>
<dbReference type="STRING" id="1156395.DBT_1282"/>